<keyword evidence="2" id="KW-1185">Reference proteome</keyword>
<dbReference type="Proteomes" id="UP000257109">
    <property type="component" value="Unassembled WGS sequence"/>
</dbReference>
<protein>
    <submittedName>
        <fullName evidence="1">Uncharacterized protein</fullName>
    </submittedName>
</protein>
<proteinExistence type="predicted"/>
<name>A0A371FZE0_MUCPR</name>
<gene>
    <name evidence="1" type="ORF">CR513_35655</name>
</gene>
<evidence type="ECO:0000313" key="2">
    <source>
        <dbReference type="Proteomes" id="UP000257109"/>
    </source>
</evidence>
<evidence type="ECO:0000313" key="1">
    <source>
        <dbReference type="EMBL" id="RDX83423.1"/>
    </source>
</evidence>
<dbReference type="AlphaFoldDB" id="A0A371FZE0"/>
<feature type="non-terminal residue" evidence="1">
    <location>
        <position position="1"/>
    </location>
</feature>
<accession>A0A371FZE0</accession>
<comment type="caution">
    <text evidence="1">The sequence shown here is derived from an EMBL/GenBank/DDBJ whole genome shotgun (WGS) entry which is preliminary data.</text>
</comment>
<organism evidence="1 2">
    <name type="scientific">Mucuna pruriens</name>
    <name type="common">Velvet bean</name>
    <name type="synonym">Dolichos pruriens</name>
    <dbReference type="NCBI Taxonomy" id="157652"/>
    <lineage>
        <taxon>Eukaryota</taxon>
        <taxon>Viridiplantae</taxon>
        <taxon>Streptophyta</taxon>
        <taxon>Embryophyta</taxon>
        <taxon>Tracheophyta</taxon>
        <taxon>Spermatophyta</taxon>
        <taxon>Magnoliopsida</taxon>
        <taxon>eudicotyledons</taxon>
        <taxon>Gunneridae</taxon>
        <taxon>Pentapetalae</taxon>
        <taxon>rosids</taxon>
        <taxon>fabids</taxon>
        <taxon>Fabales</taxon>
        <taxon>Fabaceae</taxon>
        <taxon>Papilionoideae</taxon>
        <taxon>50 kb inversion clade</taxon>
        <taxon>NPAAA clade</taxon>
        <taxon>indigoferoid/millettioid clade</taxon>
        <taxon>Phaseoleae</taxon>
        <taxon>Mucuna</taxon>
    </lineage>
</organism>
<sequence>LEDQVLNRTKELLGTKKAKGFNLGVDQGLRDNKDVPRSQDVLVVKHEEGSSRVCSNMSCVPKGEGRTSKAKTKNNVIALLREFSPSWIAQETNSHQASMVLVVECNLVKWYQIHLLHQKTEVATHKMPQRGSFCRTVQWLHEPRSVVRVERRRDATYPYVTNSRTSKSLVQIQALSIHQGFPSNCSLKTPMATPILRREVASLVATDGDSTGDIA</sequence>
<reference evidence="1" key="1">
    <citation type="submission" date="2018-05" db="EMBL/GenBank/DDBJ databases">
        <title>Draft genome of Mucuna pruriens seed.</title>
        <authorList>
            <person name="Nnadi N.E."/>
            <person name="Vos R."/>
            <person name="Hasami M.H."/>
            <person name="Devisetty U.K."/>
            <person name="Aguiy J.C."/>
        </authorList>
    </citation>
    <scope>NUCLEOTIDE SEQUENCE [LARGE SCALE GENOMIC DNA]</scope>
    <source>
        <strain evidence="1">JCA_2017</strain>
    </source>
</reference>
<dbReference type="EMBL" id="QJKJ01007368">
    <property type="protein sequence ID" value="RDX83423.1"/>
    <property type="molecule type" value="Genomic_DNA"/>
</dbReference>